<dbReference type="PANTHER" id="PTHR45772:SF2">
    <property type="entry name" value="ABC TRANSPORTER ATP-BINDING PROTEIN"/>
    <property type="match status" value="1"/>
</dbReference>
<accession>A0ABP9M5E2</accession>
<feature type="transmembrane region" description="Helical" evidence="9">
    <location>
        <begin position="205"/>
        <end position="223"/>
    </location>
</feature>
<dbReference type="InterPro" id="IPR003439">
    <property type="entry name" value="ABC_transporter-like_ATP-bd"/>
</dbReference>
<keyword evidence="4 9" id="KW-0812">Transmembrane</keyword>
<dbReference type="SMART" id="SM00382">
    <property type="entry name" value="AAA"/>
    <property type="match status" value="1"/>
</dbReference>
<feature type="transmembrane region" description="Helical" evidence="9">
    <location>
        <begin position="287"/>
        <end position="309"/>
    </location>
</feature>
<name>A0ABP9M5E2_9BURK</name>
<feature type="transmembrane region" description="Helical" evidence="9">
    <location>
        <begin position="84"/>
        <end position="101"/>
    </location>
</feature>
<dbReference type="InterPro" id="IPR001851">
    <property type="entry name" value="ABC_transp_permease"/>
</dbReference>
<feature type="transmembrane region" description="Helical" evidence="9">
    <location>
        <begin position="34"/>
        <end position="53"/>
    </location>
</feature>
<reference evidence="12" key="1">
    <citation type="journal article" date="2019" name="Int. J. Syst. Evol. Microbiol.">
        <title>The Global Catalogue of Microorganisms (GCM) 10K type strain sequencing project: providing services to taxonomists for standard genome sequencing and annotation.</title>
        <authorList>
            <consortium name="The Broad Institute Genomics Platform"/>
            <consortium name="The Broad Institute Genome Sequencing Center for Infectious Disease"/>
            <person name="Wu L."/>
            <person name="Ma J."/>
        </authorList>
    </citation>
    <scope>NUCLEOTIDE SEQUENCE [LARGE SCALE GENOMIC DNA]</scope>
    <source>
        <strain evidence="12">JCM 18423</strain>
    </source>
</reference>
<keyword evidence="2" id="KW-0813">Transport</keyword>
<keyword evidence="7 9" id="KW-1133">Transmembrane helix</keyword>
<organism evidence="11 12">
    <name type="scientific">Paenalcaligenes hermetiae</name>
    <dbReference type="NCBI Taxonomy" id="1157987"/>
    <lineage>
        <taxon>Bacteria</taxon>
        <taxon>Pseudomonadati</taxon>
        <taxon>Pseudomonadota</taxon>
        <taxon>Betaproteobacteria</taxon>
        <taxon>Burkholderiales</taxon>
        <taxon>Alcaligenaceae</taxon>
        <taxon>Paenalcaligenes</taxon>
    </lineage>
</organism>
<gene>
    <name evidence="11" type="ORF">GCM10023337_16310</name>
</gene>
<evidence type="ECO:0000256" key="2">
    <source>
        <dbReference type="ARBA" id="ARBA00022448"/>
    </source>
</evidence>
<evidence type="ECO:0000256" key="3">
    <source>
        <dbReference type="ARBA" id="ARBA00022475"/>
    </source>
</evidence>
<dbReference type="InterPro" id="IPR043428">
    <property type="entry name" value="LivM-like"/>
</dbReference>
<evidence type="ECO:0000256" key="6">
    <source>
        <dbReference type="ARBA" id="ARBA00022840"/>
    </source>
</evidence>
<evidence type="ECO:0000313" key="11">
    <source>
        <dbReference type="EMBL" id="GAA5091035.1"/>
    </source>
</evidence>
<dbReference type="SUPFAM" id="SSF52540">
    <property type="entry name" value="P-loop containing nucleoside triphosphate hydrolases"/>
    <property type="match status" value="1"/>
</dbReference>
<dbReference type="EMBL" id="BAABKD010000009">
    <property type="protein sequence ID" value="GAA5091035.1"/>
    <property type="molecule type" value="Genomic_DNA"/>
</dbReference>
<dbReference type="Pfam" id="PF00005">
    <property type="entry name" value="ABC_tran"/>
    <property type="match status" value="1"/>
</dbReference>
<feature type="transmembrane region" description="Helical" evidence="9">
    <location>
        <begin position="60"/>
        <end position="78"/>
    </location>
</feature>
<dbReference type="CDD" id="cd03219">
    <property type="entry name" value="ABC_Mj1267_LivG_branched"/>
    <property type="match status" value="1"/>
</dbReference>
<evidence type="ECO:0000256" key="9">
    <source>
        <dbReference type="SAM" id="Phobius"/>
    </source>
</evidence>
<dbReference type="Pfam" id="PF12399">
    <property type="entry name" value="BCA_ABC_TP_C"/>
    <property type="match status" value="1"/>
</dbReference>
<dbReference type="PANTHER" id="PTHR45772">
    <property type="entry name" value="CONSERVED COMPONENT OF ABC TRANSPORTER FOR NATURAL AMINO ACIDS-RELATED"/>
    <property type="match status" value="1"/>
</dbReference>
<dbReference type="Proteomes" id="UP001500227">
    <property type="component" value="Unassembled WGS sequence"/>
</dbReference>
<dbReference type="Gene3D" id="3.40.50.300">
    <property type="entry name" value="P-loop containing nucleotide triphosphate hydrolases"/>
    <property type="match status" value="1"/>
</dbReference>
<keyword evidence="8 9" id="KW-0472">Membrane</keyword>
<protein>
    <submittedName>
        <fullName evidence="11">Branched-chain amino acid ABC transporter ATP-binding protein/permease</fullName>
    </submittedName>
</protein>
<evidence type="ECO:0000256" key="8">
    <source>
        <dbReference type="ARBA" id="ARBA00023136"/>
    </source>
</evidence>
<feature type="transmembrane region" description="Helical" evidence="9">
    <location>
        <begin position="243"/>
        <end position="267"/>
    </location>
</feature>
<evidence type="ECO:0000256" key="1">
    <source>
        <dbReference type="ARBA" id="ARBA00004651"/>
    </source>
</evidence>
<comment type="caution">
    <text evidence="11">The sequence shown here is derived from an EMBL/GenBank/DDBJ whole genome shotgun (WGS) entry which is preliminary data.</text>
</comment>
<dbReference type="InterPro" id="IPR051120">
    <property type="entry name" value="ABC_AA/LPS_Transport"/>
</dbReference>
<proteinExistence type="predicted"/>
<feature type="transmembrane region" description="Helical" evidence="9">
    <location>
        <begin position="156"/>
        <end position="175"/>
    </location>
</feature>
<keyword evidence="5" id="KW-0547">Nucleotide-binding</keyword>
<sequence>MHRRVVMPLILVVMGALIAPRVLPEYYLSLLNYVGLYSIVALGMVLLTGVGGLTSFGQAAFVGIGAYATAVLTTQMGLSPWLGLMAGLVITGLIATLLGLLTLRLSGHYLPIGTLAWGISLYYLFGNLPNLGGFSGISHLPAITLFGWTVSSSQDFGVLIWVIVGAVMWLLSNLLDSREGRAIRALFGGSVMAEAMGVSTARSKLLIFIYAALLAAVSGWLYAHMQRFVNPSPFSINMGIEYLFMILLGGASTLGGAVLGAAMVTGLKEWLQGILPMLFGQNGNYEAIFFGGLIILCLLYARQGVWPVVVSRVPFLRPRARNLTALKTAAPLPQKAPLPAGEPLLVAEGVTKKFGGLVANNNMSLTIKTGQITALIGPNGAGKSTLFNLLTGLLPLTSGKIEFRGQRIDGLSSRKIAALGVSRSFQHVRLIPTMSVLENVALGAHRRGLAGYIRSGLHLERAEEASILAEAARQIERVGLAKHMHDAAGSLALGQQRIVEIARALCADPYLLLLDEPAAGLRHLEKEALAELLMRLRAEGMAVLMVEHDMDFLMGLADYVVVMEFGQKLAEGLPEEIQENPKVLAAYLGGDVA</sequence>
<keyword evidence="12" id="KW-1185">Reference proteome</keyword>
<dbReference type="InterPro" id="IPR032823">
    <property type="entry name" value="BCA_ABC_TP_C"/>
</dbReference>
<dbReference type="InterPro" id="IPR003593">
    <property type="entry name" value="AAA+_ATPase"/>
</dbReference>
<evidence type="ECO:0000256" key="4">
    <source>
        <dbReference type="ARBA" id="ARBA00022692"/>
    </source>
</evidence>
<dbReference type="RefSeq" id="WP_345370952.1">
    <property type="nucleotide sequence ID" value="NZ_BAABKD010000009.1"/>
</dbReference>
<feature type="domain" description="ABC transporter" evidence="10">
    <location>
        <begin position="345"/>
        <end position="590"/>
    </location>
</feature>
<dbReference type="PROSITE" id="PS50893">
    <property type="entry name" value="ABC_TRANSPORTER_2"/>
    <property type="match status" value="1"/>
</dbReference>
<evidence type="ECO:0000259" key="10">
    <source>
        <dbReference type="PROSITE" id="PS50893"/>
    </source>
</evidence>
<keyword evidence="3" id="KW-1003">Cell membrane</keyword>
<dbReference type="GO" id="GO:0005524">
    <property type="term" value="F:ATP binding"/>
    <property type="evidence" value="ECO:0007669"/>
    <property type="project" value="UniProtKB-KW"/>
</dbReference>
<dbReference type="Pfam" id="PF02653">
    <property type="entry name" value="BPD_transp_2"/>
    <property type="match status" value="1"/>
</dbReference>
<keyword evidence="6 11" id="KW-0067">ATP-binding</keyword>
<evidence type="ECO:0000313" key="12">
    <source>
        <dbReference type="Proteomes" id="UP001500227"/>
    </source>
</evidence>
<dbReference type="CDD" id="cd06581">
    <property type="entry name" value="TM_PBP1_LivM_like"/>
    <property type="match status" value="1"/>
</dbReference>
<dbReference type="InterPro" id="IPR027417">
    <property type="entry name" value="P-loop_NTPase"/>
</dbReference>
<evidence type="ECO:0000256" key="7">
    <source>
        <dbReference type="ARBA" id="ARBA00022989"/>
    </source>
</evidence>
<comment type="subcellular location">
    <subcellularLocation>
        <location evidence="1">Cell membrane</location>
        <topology evidence="1">Multi-pass membrane protein</topology>
    </subcellularLocation>
</comment>
<evidence type="ECO:0000256" key="5">
    <source>
        <dbReference type="ARBA" id="ARBA00022741"/>
    </source>
</evidence>